<dbReference type="EMBL" id="UYSU01039641">
    <property type="protein sequence ID" value="VDM01534.1"/>
    <property type="molecule type" value="Genomic_DNA"/>
</dbReference>
<keyword evidence="2" id="KW-1185">Reference proteome</keyword>
<protein>
    <submittedName>
        <fullName evidence="1 3">Uncharacterized protein</fullName>
    </submittedName>
</protein>
<proteinExistence type="predicted"/>
<reference evidence="1 2" key="2">
    <citation type="submission" date="2018-11" db="EMBL/GenBank/DDBJ databases">
        <authorList>
            <consortium name="Pathogen Informatics"/>
        </authorList>
    </citation>
    <scope>NUCLEOTIDE SEQUENCE [LARGE SCALE GENOMIC DNA]</scope>
    <source>
        <strain evidence="1 2">NST_G2</strain>
    </source>
</reference>
<name>A0A183TFA0_SCHSO</name>
<evidence type="ECO:0000313" key="2">
    <source>
        <dbReference type="Proteomes" id="UP000275846"/>
    </source>
</evidence>
<dbReference type="AlphaFoldDB" id="A0A183TFA0"/>
<accession>A0A183TFA0</accession>
<evidence type="ECO:0000313" key="3">
    <source>
        <dbReference type="WBParaSite" id="SSLN_0001571501-mRNA-1"/>
    </source>
</evidence>
<dbReference type="Proteomes" id="UP000275846">
    <property type="component" value="Unassembled WGS sequence"/>
</dbReference>
<reference evidence="3" key="1">
    <citation type="submission" date="2016-06" db="UniProtKB">
        <authorList>
            <consortium name="WormBaseParasite"/>
        </authorList>
    </citation>
    <scope>IDENTIFICATION</scope>
</reference>
<gene>
    <name evidence="1" type="ORF">SSLN_LOCUS15148</name>
</gene>
<evidence type="ECO:0000313" key="1">
    <source>
        <dbReference type="EMBL" id="VDM01534.1"/>
    </source>
</evidence>
<organism evidence="3">
    <name type="scientific">Schistocephalus solidus</name>
    <name type="common">Tapeworm</name>
    <dbReference type="NCBI Taxonomy" id="70667"/>
    <lineage>
        <taxon>Eukaryota</taxon>
        <taxon>Metazoa</taxon>
        <taxon>Spiralia</taxon>
        <taxon>Lophotrochozoa</taxon>
        <taxon>Platyhelminthes</taxon>
        <taxon>Cestoda</taxon>
        <taxon>Eucestoda</taxon>
        <taxon>Diphyllobothriidea</taxon>
        <taxon>Diphyllobothriidae</taxon>
        <taxon>Schistocephalus</taxon>
    </lineage>
</organism>
<sequence>MVWPQEHRDVFAAEAVVLLNTSKKMAASGDDVRLPPAPLASGLVLLFTRARIIYLRQSKSSETRQTHLSCRIIFPRGCKQGNLPAVGQVTTRGEQLSHISGIRFHANVASSQIPTTACFGSPHRLLGARQKRERHIGGVFSDAHTDPRASICSQDAERTSMYATGARKHTAVNEDTSGRKEATLCRVL</sequence>
<dbReference type="WBParaSite" id="SSLN_0001571501-mRNA-1">
    <property type="protein sequence ID" value="SSLN_0001571501-mRNA-1"/>
    <property type="gene ID" value="SSLN_0001571501"/>
</dbReference>